<proteinExistence type="predicted"/>
<dbReference type="Pfam" id="PF01754">
    <property type="entry name" value="zf-A20"/>
    <property type="match status" value="1"/>
</dbReference>
<dbReference type="Gene3D" id="1.20.5.4770">
    <property type="match status" value="1"/>
</dbReference>
<dbReference type="EMBL" id="KQ242228">
    <property type="protein sequence ID" value="KNC79892.1"/>
    <property type="molecule type" value="Genomic_DNA"/>
</dbReference>
<feature type="domain" description="A20-type" evidence="5">
    <location>
        <begin position="15"/>
        <end position="49"/>
    </location>
</feature>
<keyword evidence="1" id="KW-0479">Metal-binding</keyword>
<dbReference type="PROSITE" id="PS51039">
    <property type="entry name" value="ZF_AN1"/>
    <property type="match status" value="1"/>
</dbReference>
<dbReference type="PANTHER" id="PTHR10634">
    <property type="entry name" value="AN1-TYPE ZINC FINGER PROTEIN"/>
    <property type="match status" value="1"/>
</dbReference>
<dbReference type="AlphaFoldDB" id="A0A0L0FSV4"/>
<evidence type="ECO:0000259" key="6">
    <source>
        <dbReference type="PROSITE" id="PS51039"/>
    </source>
</evidence>
<dbReference type="Gene3D" id="4.10.1110.10">
    <property type="entry name" value="AN1-like Zinc finger"/>
    <property type="match status" value="1"/>
</dbReference>
<evidence type="ECO:0000313" key="8">
    <source>
        <dbReference type="Proteomes" id="UP000054560"/>
    </source>
</evidence>
<dbReference type="SUPFAM" id="SSF118310">
    <property type="entry name" value="AN1-like Zinc finger"/>
    <property type="match status" value="1"/>
</dbReference>
<evidence type="ECO:0000256" key="1">
    <source>
        <dbReference type="ARBA" id="ARBA00022723"/>
    </source>
</evidence>
<dbReference type="InterPro" id="IPR050652">
    <property type="entry name" value="AN1_A20_ZnFinger"/>
</dbReference>
<dbReference type="PROSITE" id="PS51036">
    <property type="entry name" value="ZF_A20"/>
    <property type="match status" value="1"/>
</dbReference>
<dbReference type="RefSeq" id="XP_014153794.1">
    <property type="nucleotide sequence ID" value="XM_014298319.1"/>
</dbReference>
<evidence type="ECO:0008006" key="9">
    <source>
        <dbReference type="Google" id="ProtNLM"/>
    </source>
</evidence>
<dbReference type="SMART" id="SM00154">
    <property type="entry name" value="ZnF_AN1"/>
    <property type="match status" value="1"/>
</dbReference>
<feature type="domain" description="AN1-type" evidence="6">
    <location>
        <begin position="100"/>
        <end position="149"/>
    </location>
</feature>
<organism evidence="7 8">
    <name type="scientific">Sphaeroforma arctica JP610</name>
    <dbReference type="NCBI Taxonomy" id="667725"/>
    <lineage>
        <taxon>Eukaryota</taxon>
        <taxon>Ichthyosporea</taxon>
        <taxon>Ichthyophonida</taxon>
        <taxon>Sphaeroforma</taxon>
    </lineage>
</organism>
<dbReference type="Pfam" id="PF01428">
    <property type="entry name" value="zf-AN1"/>
    <property type="match status" value="1"/>
</dbReference>
<accession>A0A0L0FSV4</accession>
<gene>
    <name evidence="7" type="ORF">SARC_07731</name>
</gene>
<dbReference type="SMART" id="SM00259">
    <property type="entry name" value="ZnF_A20"/>
    <property type="match status" value="1"/>
</dbReference>
<keyword evidence="3" id="KW-0862">Zinc</keyword>
<evidence type="ECO:0000256" key="4">
    <source>
        <dbReference type="PROSITE-ProRule" id="PRU00449"/>
    </source>
</evidence>
<keyword evidence="2 4" id="KW-0863">Zinc-finger</keyword>
<dbReference type="PANTHER" id="PTHR10634:SF67">
    <property type="entry name" value="AN1-TYPE ZINC FINGER PROTEIN 3"/>
    <property type="match status" value="1"/>
</dbReference>
<evidence type="ECO:0000256" key="2">
    <source>
        <dbReference type="ARBA" id="ARBA00022771"/>
    </source>
</evidence>
<name>A0A0L0FSV4_9EUKA</name>
<dbReference type="InterPro" id="IPR035896">
    <property type="entry name" value="AN1-like_Znf"/>
</dbReference>
<dbReference type="GO" id="GO:0008270">
    <property type="term" value="F:zinc ion binding"/>
    <property type="evidence" value="ECO:0007669"/>
    <property type="project" value="UniProtKB-KW"/>
</dbReference>
<dbReference type="Proteomes" id="UP000054560">
    <property type="component" value="Unassembled WGS sequence"/>
</dbReference>
<dbReference type="OrthoDB" id="428577at2759"/>
<dbReference type="STRING" id="667725.A0A0L0FSV4"/>
<evidence type="ECO:0000256" key="3">
    <source>
        <dbReference type="ARBA" id="ARBA00022833"/>
    </source>
</evidence>
<dbReference type="InterPro" id="IPR000058">
    <property type="entry name" value="Znf_AN1"/>
</dbReference>
<sequence length="168" mass="18609">MENEQTRDQVNNAAPTAPSVCVKCCVFFGNPANDGMCSQCYKLVNDTEPAKVISTAKVITPEVTHDLGGATPAKVAVVARPAVPAAEDDTPEDSNRRKVQKNKGKCWSCKKKVMFAKQLTNKCRCEYIFCDEHRLSDRHDCDFGYKESGRELLSKLNPQVVNEKLGKI</sequence>
<reference evidence="7 8" key="1">
    <citation type="submission" date="2011-02" db="EMBL/GenBank/DDBJ databases">
        <title>The Genome Sequence of Sphaeroforma arctica JP610.</title>
        <authorList>
            <consortium name="The Broad Institute Genome Sequencing Platform"/>
            <person name="Russ C."/>
            <person name="Cuomo C."/>
            <person name="Young S.K."/>
            <person name="Zeng Q."/>
            <person name="Gargeya S."/>
            <person name="Alvarado L."/>
            <person name="Berlin A."/>
            <person name="Chapman S.B."/>
            <person name="Chen Z."/>
            <person name="Freedman E."/>
            <person name="Gellesch M."/>
            <person name="Goldberg J."/>
            <person name="Griggs A."/>
            <person name="Gujja S."/>
            <person name="Heilman E."/>
            <person name="Heiman D."/>
            <person name="Howarth C."/>
            <person name="Mehta T."/>
            <person name="Neiman D."/>
            <person name="Pearson M."/>
            <person name="Roberts A."/>
            <person name="Saif S."/>
            <person name="Shea T."/>
            <person name="Shenoy N."/>
            <person name="Sisk P."/>
            <person name="Stolte C."/>
            <person name="Sykes S."/>
            <person name="White J."/>
            <person name="Yandava C."/>
            <person name="Burger G."/>
            <person name="Gray M.W."/>
            <person name="Holland P.W.H."/>
            <person name="King N."/>
            <person name="Lang F.B.F."/>
            <person name="Roger A.J."/>
            <person name="Ruiz-Trillo I."/>
            <person name="Haas B."/>
            <person name="Nusbaum C."/>
            <person name="Birren B."/>
        </authorList>
    </citation>
    <scope>NUCLEOTIDE SEQUENCE [LARGE SCALE GENOMIC DNA]</scope>
    <source>
        <strain evidence="7 8">JP610</strain>
    </source>
</reference>
<dbReference type="GO" id="GO:0003677">
    <property type="term" value="F:DNA binding"/>
    <property type="evidence" value="ECO:0007669"/>
    <property type="project" value="InterPro"/>
</dbReference>
<keyword evidence="8" id="KW-1185">Reference proteome</keyword>
<evidence type="ECO:0000313" key="7">
    <source>
        <dbReference type="EMBL" id="KNC79892.1"/>
    </source>
</evidence>
<dbReference type="GeneID" id="25908235"/>
<protein>
    <recommendedName>
        <fullName evidence="9">AN1-type domain-containing protein</fullName>
    </recommendedName>
</protein>
<dbReference type="SUPFAM" id="SSF57716">
    <property type="entry name" value="Glucocorticoid receptor-like (DNA-binding domain)"/>
    <property type="match status" value="1"/>
</dbReference>
<dbReference type="eggNOG" id="KOG3173">
    <property type="taxonomic scope" value="Eukaryota"/>
</dbReference>
<evidence type="ECO:0000259" key="5">
    <source>
        <dbReference type="PROSITE" id="PS51036"/>
    </source>
</evidence>
<dbReference type="InterPro" id="IPR002653">
    <property type="entry name" value="Znf_A20"/>
</dbReference>